<accession>A0A830GHT0</accession>
<proteinExistence type="predicted"/>
<dbReference type="EMBL" id="BMOU01000001">
    <property type="protein sequence ID" value="GGN87620.1"/>
    <property type="molecule type" value="Genomic_DNA"/>
</dbReference>
<feature type="region of interest" description="Disordered" evidence="1">
    <location>
        <begin position="68"/>
        <end position="92"/>
    </location>
</feature>
<evidence type="ECO:0000256" key="1">
    <source>
        <dbReference type="SAM" id="MobiDB-lite"/>
    </source>
</evidence>
<reference evidence="2" key="1">
    <citation type="journal article" date="2014" name="Int. J. Syst. Evol. Microbiol.">
        <title>Complete genome sequence of Corynebacterium casei LMG S-19264T (=DSM 44701T), isolated from a smear-ripened cheese.</title>
        <authorList>
            <consortium name="US DOE Joint Genome Institute (JGI-PGF)"/>
            <person name="Walter F."/>
            <person name="Albersmeier A."/>
            <person name="Kalinowski J."/>
            <person name="Ruckert C."/>
        </authorList>
    </citation>
    <scope>NUCLEOTIDE SEQUENCE</scope>
    <source>
        <strain evidence="2">JCM 17820</strain>
    </source>
</reference>
<gene>
    <name evidence="2" type="ORF">GCM10009030_06490</name>
</gene>
<protein>
    <submittedName>
        <fullName evidence="2">Uncharacterized protein</fullName>
    </submittedName>
</protein>
<comment type="caution">
    <text evidence="2">The sequence shown here is derived from an EMBL/GenBank/DDBJ whole genome shotgun (WGS) entry which is preliminary data.</text>
</comment>
<dbReference type="Proteomes" id="UP000605784">
    <property type="component" value="Unassembled WGS sequence"/>
</dbReference>
<evidence type="ECO:0000313" key="3">
    <source>
        <dbReference type="Proteomes" id="UP000605784"/>
    </source>
</evidence>
<keyword evidence="3" id="KW-1185">Reference proteome</keyword>
<reference evidence="2" key="2">
    <citation type="submission" date="2020-09" db="EMBL/GenBank/DDBJ databases">
        <authorList>
            <person name="Sun Q."/>
            <person name="Ohkuma M."/>
        </authorList>
    </citation>
    <scope>NUCLEOTIDE SEQUENCE</scope>
    <source>
        <strain evidence="2">JCM 17820</strain>
    </source>
</reference>
<organism evidence="2 3">
    <name type="scientific">Haloarcula pellucida</name>
    <dbReference type="NCBI Taxonomy" id="1427151"/>
    <lineage>
        <taxon>Archaea</taxon>
        <taxon>Methanobacteriati</taxon>
        <taxon>Methanobacteriota</taxon>
        <taxon>Stenosarchaea group</taxon>
        <taxon>Halobacteria</taxon>
        <taxon>Halobacteriales</taxon>
        <taxon>Haloarculaceae</taxon>
        <taxon>Haloarcula</taxon>
    </lineage>
</organism>
<evidence type="ECO:0000313" key="2">
    <source>
        <dbReference type="EMBL" id="GGN87620.1"/>
    </source>
</evidence>
<dbReference type="AlphaFoldDB" id="A0A830GHT0"/>
<name>A0A830GHT0_9EURY</name>
<sequence>MDEPKGDHTGALPEVEDDPGLVQRFRLRARGFLRSLPGGDRLLSWGDDRGGDRPQSRVHIDGLADRAVEPPECPRIGDLPRRDRPFTYPTRNHSERNRVDLVCVETDDRLTVSLPENPDATLTSDTWERVEP</sequence>